<dbReference type="CDD" id="cd01068">
    <property type="entry name" value="globin_sensor"/>
    <property type="match status" value="1"/>
</dbReference>
<proteinExistence type="predicted"/>
<evidence type="ECO:0000313" key="2">
    <source>
        <dbReference type="EMBL" id="UOO88773.1"/>
    </source>
</evidence>
<evidence type="ECO:0000259" key="1">
    <source>
        <dbReference type="Pfam" id="PF11563"/>
    </source>
</evidence>
<reference evidence="2 3" key="1">
    <citation type="journal article" date="2022" name="Res Sq">
        <title>Evolution of multicellular longitudinally dividing oral cavity symbionts (Neisseriaceae).</title>
        <authorList>
            <person name="Nyongesa S."/>
            <person name="Weber P."/>
            <person name="Bernet E."/>
            <person name="Pullido F."/>
            <person name="Nieckarz M."/>
            <person name="Delaby M."/>
            <person name="Nieves C."/>
            <person name="Viehboeck T."/>
            <person name="Krause N."/>
            <person name="Rivera-Millot A."/>
            <person name="Nakamura A."/>
            <person name="Vischer N."/>
            <person name="VanNieuwenhze M."/>
            <person name="Brun Y."/>
            <person name="Cava F."/>
            <person name="Bulgheresi S."/>
            <person name="Veyrier F."/>
        </authorList>
    </citation>
    <scope>NUCLEOTIDE SEQUENCE [LARGE SCALE GENOMIC DNA]</scope>
    <source>
        <strain evidence="2 3">SN4</strain>
    </source>
</reference>
<dbReference type="Proteomes" id="UP000832011">
    <property type="component" value="Chromosome"/>
</dbReference>
<dbReference type="InterPro" id="IPR044398">
    <property type="entry name" value="Globin-sensor_dom"/>
</dbReference>
<gene>
    <name evidence="2" type="ORF">LVJ82_15115</name>
</gene>
<dbReference type="InterPro" id="IPR009050">
    <property type="entry name" value="Globin-like_sf"/>
</dbReference>
<evidence type="ECO:0000313" key="3">
    <source>
        <dbReference type="Proteomes" id="UP000832011"/>
    </source>
</evidence>
<organism evidence="2 3">
    <name type="scientific">Vitreoscilla massiliensis</name>
    <dbReference type="NCBI Taxonomy" id="1689272"/>
    <lineage>
        <taxon>Bacteria</taxon>
        <taxon>Pseudomonadati</taxon>
        <taxon>Pseudomonadota</taxon>
        <taxon>Betaproteobacteria</taxon>
        <taxon>Neisseriales</taxon>
        <taxon>Neisseriaceae</taxon>
        <taxon>Vitreoscilla</taxon>
    </lineage>
</organism>
<feature type="domain" description="Globin-sensor" evidence="1">
    <location>
        <begin position="13"/>
        <end position="124"/>
    </location>
</feature>
<accession>A0ABY4E391</accession>
<keyword evidence="3" id="KW-1185">Reference proteome</keyword>
<dbReference type="Pfam" id="PF11563">
    <property type="entry name" value="Protoglobin"/>
    <property type="match status" value="1"/>
</dbReference>
<dbReference type="InterPro" id="IPR039379">
    <property type="entry name" value="Protoglobin_sensor_dom"/>
</dbReference>
<dbReference type="EMBL" id="CP091511">
    <property type="protein sequence ID" value="UOO88773.1"/>
    <property type="molecule type" value="Genomic_DNA"/>
</dbReference>
<name>A0ABY4E391_9NEIS</name>
<dbReference type="SUPFAM" id="SSF46458">
    <property type="entry name" value="Globin-like"/>
    <property type="match status" value="1"/>
</dbReference>
<dbReference type="RefSeq" id="WP_058357537.1">
    <property type="nucleotide sequence ID" value="NZ_CABKVG010000010.1"/>
</dbReference>
<sequence length="183" mass="20595">MQLLVNPASDADFAEFLGHNGLANDNVACLKALAPLVAPHIPALTESFYERILASDAMSPFVEGRVDTLKQTHMRWMNMLFSGPFDAEFVKIHQHIGEVHLRQKIPPLFVSASVAFLRAEMPKLFTPELLANVPQYDYAFCTSALLRVLDTCQYLIDCTYYKALMELLGISPQLFLRLMTTTK</sequence>
<protein>
    <submittedName>
        <fullName evidence="2">Protoglobin domain-containing protein</fullName>
    </submittedName>
</protein>
<dbReference type="Gene3D" id="1.10.490.10">
    <property type="entry name" value="Globins"/>
    <property type="match status" value="1"/>
</dbReference>
<dbReference type="InterPro" id="IPR012292">
    <property type="entry name" value="Globin/Proto"/>
</dbReference>